<dbReference type="STRING" id="646529.Desaci_1962"/>
<dbReference type="RefSeq" id="WP_014826944.1">
    <property type="nucleotide sequence ID" value="NC_018068.1"/>
</dbReference>
<evidence type="ECO:0000313" key="2">
    <source>
        <dbReference type="Proteomes" id="UP000002892"/>
    </source>
</evidence>
<dbReference type="HOGENOM" id="CLU_167517_0_0_9"/>
<reference evidence="1 2" key="1">
    <citation type="journal article" date="2012" name="J. Bacteriol.">
        <title>Complete genome sequences of Desulfosporosinus orientis DSM765T, Desulfosporosinus youngiae DSM17734T, Desulfosporosinus meridiei DSM13257T, and Desulfosporosinus acidiphilus DSM22704T.</title>
        <authorList>
            <person name="Pester M."/>
            <person name="Brambilla E."/>
            <person name="Alazard D."/>
            <person name="Rattei T."/>
            <person name="Weinmaier T."/>
            <person name="Han J."/>
            <person name="Lucas S."/>
            <person name="Lapidus A."/>
            <person name="Cheng J.F."/>
            <person name="Goodwin L."/>
            <person name="Pitluck S."/>
            <person name="Peters L."/>
            <person name="Ovchinnikova G."/>
            <person name="Teshima H."/>
            <person name="Detter J.C."/>
            <person name="Han C.S."/>
            <person name="Tapia R."/>
            <person name="Land M.L."/>
            <person name="Hauser L."/>
            <person name="Kyrpides N.C."/>
            <person name="Ivanova N.N."/>
            <person name="Pagani I."/>
            <person name="Huntmann M."/>
            <person name="Wei C.L."/>
            <person name="Davenport K.W."/>
            <person name="Daligault H."/>
            <person name="Chain P.S."/>
            <person name="Chen A."/>
            <person name="Mavromatis K."/>
            <person name="Markowitz V."/>
            <person name="Szeto E."/>
            <person name="Mikhailova N."/>
            <person name="Pati A."/>
            <person name="Wagner M."/>
            <person name="Woyke T."/>
            <person name="Ollivier B."/>
            <person name="Klenk H.P."/>
            <person name="Spring S."/>
            <person name="Loy A."/>
        </authorList>
    </citation>
    <scope>NUCLEOTIDE SEQUENCE [LARGE SCALE GENOMIC DNA]</scope>
    <source>
        <strain evidence="2">DSM 22704 / JCM 16185 / SJ4</strain>
    </source>
</reference>
<dbReference type="AlphaFoldDB" id="I4D565"/>
<organism evidence="1 2">
    <name type="scientific">Desulfosporosinus acidiphilus (strain DSM 22704 / JCM 16185 / SJ4)</name>
    <dbReference type="NCBI Taxonomy" id="646529"/>
    <lineage>
        <taxon>Bacteria</taxon>
        <taxon>Bacillati</taxon>
        <taxon>Bacillota</taxon>
        <taxon>Clostridia</taxon>
        <taxon>Eubacteriales</taxon>
        <taxon>Desulfitobacteriaceae</taxon>
        <taxon>Desulfosporosinus</taxon>
    </lineage>
</organism>
<gene>
    <name evidence="1" type="ordered locus">Desaci_1962</name>
</gene>
<dbReference type="KEGG" id="dai:Desaci_1962"/>
<dbReference type="Proteomes" id="UP000002892">
    <property type="component" value="Chromosome"/>
</dbReference>
<accession>I4D565</accession>
<sequence>MSYQITGAVVNEQGLKFAIVVVNHDVVQNISENEKALDAYRYLFPDMPIILLGHDWQGKSAYYGQKDLVDFLAQIDPQRIPWRRYVIAD</sequence>
<keyword evidence="2" id="KW-1185">Reference proteome</keyword>
<proteinExistence type="predicted"/>
<evidence type="ECO:0000313" key="1">
    <source>
        <dbReference type="EMBL" id="AFM40939.1"/>
    </source>
</evidence>
<dbReference type="EMBL" id="CP003639">
    <property type="protein sequence ID" value="AFM40939.1"/>
    <property type="molecule type" value="Genomic_DNA"/>
</dbReference>
<protein>
    <submittedName>
        <fullName evidence="1">Uncharacterized protein</fullName>
    </submittedName>
</protein>
<dbReference type="OrthoDB" id="960855at2"/>
<dbReference type="eggNOG" id="ENOG5032YMC">
    <property type="taxonomic scope" value="Bacteria"/>
</dbReference>
<name>I4D565_DESAJ</name>